<name>A0ABQ9ICW1_9NEOP</name>
<dbReference type="Proteomes" id="UP001159363">
    <property type="component" value="Chromosome 2"/>
</dbReference>
<sequence>MRSKFKPWPIHSGFSHVGIVLDDAVSRWVFRGSPFPPPLHSVAAPHSPQSPSLALKTSMLRAIQISSLTLLNPAPYQLLYPSIAPAAEGYRAILVPVSCSRQTGRLHASRGPQLGWRPVPSSAGARLMAEIQLASQGRVPKLYSDTRVQCRGSPSHGGWSRLCKVSPTPPPPSQLVATGFHCRLDLNCKWDFLNPVWRPRSTTVSAHNESSVSGGEERQTDRERERERKRERVIEEEGVMKKSTETLSHLNKRAALAGPALRP</sequence>
<accession>A0ABQ9ICW1</accession>
<proteinExistence type="predicted"/>
<evidence type="ECO:0000313" key="3">
    <source>
        <dbReference type="Proteomes" id="UP001159363"/>
    </source>
</evidence>
<protein>
    <submittedName>
        <fullName evidence="2">Uncharacterized protein</fullName>
    </submittedName>
</protein>
<evidence type="ECO:0000256" key="1">
    <source>
        <dbReference type="SAM" id="MobiDB-lite"/>
    </source>
</evidence>
<keyword evidence="3" id="KW-1185">Reference proteome</keyword>
<feature type="region of interest" description="Disordered" evidence="1">
    <location>
        <begin position="202"/>
        <end position="263"/>
    </location>
</feature>
<dbReference type="EMBL" id="JARBHB010000002">
    <property type="protein sequence ID" value="KAJ8894307.1"/>
    <property type="molecule type" value="Genomic_DNA"/>
</dbReference>
<feature type="compositionally biased region" description="Basic and acidic residues" evidence="1">
    <location>
        <begin position="215"/>
        <end position="244"/>
    </location>
</feature>
<organism evidence="2 3">
    <name type="scientific">Dryococelus australis</name>
    <dbReference type="NCBI Taxonomy" id="614101"/>
    <lineage>
        <taxon>Eukaryota</taxon>
        <taxon>Metazoa</taxon>
        <taxon>Ecdysozoa</taxon>
        <taxon>Arthropoda</taxon>
        <taxon>Hexapoda</taxon>
        <taxon>Insecta</taxon>
        <taxon>Pterygota</taxon>
        <taxon>Neoptera</taxon>
        <taxon>Polyneoptera</taxon>
        <taxon>Phasmatodea</taxon>
        <taxon>Verophasmatodea</taxon>
        <taxon>Anareolatae</taxon>
        <taxon>Phasmatidae</taxon>
        <taxon>Eurycanthinae</taxon>
        <taxon>Dryococelus</taxon>
    </lineage>
</organism>
<gene>
    <name evidence="2" type="ORF">PR048_006926</name>
</gene>
<comment type="caution">
    <text evidence="2">The sequence shown here is derived from an EMBL/GenBank/DDBJ whole genome shotgun (WGS) entry which is preliminary data.</text>
</comment>
<evidence type="ECO:0000313" key="2">
    <source>
        <dbReference type="EMBL" id="KAJ8894307.1"/>
    </source>
</evidence>
<reference evidence="2 3" key="1">
    <citation type="submission" date="2023-02" db="EMBL/GenBank/DDBJ databases">
        <title>LHISI_Scaffold_Assembly.</title>
        <authorList>
            <person name="Stuart O.P."/>
            <person name="Cleave R."/>
            <person name="Magrath M.J.L."/>
            <person name="Mikheyev A.S."/>
        </authorList>
    </citation>
    <scope>NUCLEOTIDE SEQUENCE [LARGE SCALE GENOMIC DNA]</scope>
    <source>
        <strain evidence="2">Daus_M_001</strain>
        <tissue evidence="2">Leg muscle</tissue>
    </source>
</reference>
<feature type="compositionally biased region" description="Polar residues" evidence="1">
    <location>
        <begin position="202"/>
        <end position="213"/>
    </location>
</feature>